<accession>A0A562T7Q1</accession>
<evidence type="ECO:0000313" key="4">
    <source>
        <dbReference type="Proteomes" id="UP000320593"/>
    </source>
</evidence>
<feature type="domain" description="Solute-binding protein family 3/N-terminal" evidence="2">
    <location>
        <begin position="32"/>
        <end position="250"/>
    </location>
</feature>
<dbReference type="Gene3D" id="3.40.190.10">
    <property type="entry name" value="Periplasmic binding protein-like II"/>
    <property type="match status" value="2"/>
</dbReference>
<name>A0A562T7Q1_9HYPH</name>
<evidence type="ECO:0000313" key="3">
    <source>
        <dbReference type="EMBL" id="TWI89542.1"/>
    </source>
</evidence>
<proteinExistence type="predicted"/>
<dbReference type="OrthoDB" id="8477926at2"/>
<dbReference type="AlphaFoldDB" id="A0A562T7Q1"/>
<dbReference type="PANTHER" id="PTHR35936:SF35">
    <property type="entry name" value="L-CYSTINE-BINDING PROTEIN TCYJ"/>
    <property type="match status" value="1"/>
</dbReference>
<gene>
    <name evidence="3" type="ORF">JM93_01745</name>
</gene>
<keyword evidence="1" id="KW-0732">Signal</keyword>
<comment type="caution">
    <text evidence="3">The sequence shown here is derived from an EMBL/GenBank/DDBJ whole genome shotgun (WGS) entry which is preliminary data.</text>
</comment>
<evidence type="ECO:0000256" key="1">
    <source>
        <dbReference type="ARBA" id="ARBA00022729"/>
    </source>
</evidence>
<dbReference type="Proteomes" id="UP000320593">
    <property type="component" value="Unassembled WGS sequence"/>
</dbReference>
<dbReference type="RefSeq" id="WP_145342250.1">
    <property type="nucleotide sequence ID" value="NZ_SMLY01000052.1"/>
</dbReference>
<dbReference type="EMBL" id="VLLF01000003">
    <property type="protein sequence ID" value="TWI89542.1"/>
    <property type="molecule type" value="Genomic_DNA"/>
</dbReference>
<organism evidence="3 4">
    <name type="scientific">Roseibium hamelinense</name>
    <dbReference type="NCBI Taxonomy" id="150831"/>
    <lineage>
        <taxon>Bacteria</taxon>
        <taxon>Pseudomonadati</taxon>
        <taxon>Pseudomonadota</taxon>
        <taxon>Alphaproteobacteria</taxon>
        <taxon>Hyphomicrobiales</taxon>
        <taxon>Stappiaceae</taxon>
        <taxon>Roseibium</taxon>
    </lineage>
</organism>
<dbReference type="SMART" id="SM00062">
    <property type="entry name" value="PBPb"/>
    <property type="match status" value="1"/>
</dbReference>
<dbReference type="InterPro" id="IPR001638">
    <property type="entry name" value="Solute-binding_3/MltF_N"/>
</dbReference>
<dbReference type="PANTHER" id="PTHR35936">
    <property type="entry name" value="MEMBRANE-BOUND LYTIC MUREIN TRANSGLYCOSYLASE F"/>
    <property type="match status" value="1"/>
</dbReference>
<reference evidence="3 4" key="1">
    <citation type="submission" date="2019-07" db="EMBL/GenBank/DDBJ databases">
        <title>Genomic Encyclopedia of Archaeal and Bacterial Type Strains, Phase II (KMG-II): from individual species to whole genera.</title>
        <authorList>
            <person name="Goeker M."/>
        </authorList>
    </citation>
    <scope>NUCLEOTIDE SEQUENCE [LARGE SCALE GENOMIC DNA]</scope>
    <source>
        <strain evidence="3 4">ATCC BAA-252</strain>
    </source>
</reference>
<keyword evidence="4" id="KW-1185">Reference proteome</keyword>
<protein>
    <submittedName>
        <fullName evidence="3">Amino acid ABC transporter substrate-binding protein (PAAT family)</fullName>
    </submittedName>
</protein>
<dbReference type="Pfam" id="PF00497">
    <property type="entry name" value="SBP_bac_3"/>
    <property type="match status" value="1"/>
</dbReference>
<dbReference type="SUPFAM" id="SSF53850">
    <property type="entry name" value="Periplasmic binding protein-like II"/>
    <property type="match status" value="1"/>
</dbReference>
<evidence type="ECO:0000259" key="2">
    <source>
        <dbReference type="SMART" id="SM00062"/>
    </source>
</evidence>
<sequence length="250" mass="28471">MFRAFFKHLMIYASAAVFLAVAGHTPTRSAGPLRIVAEHYPPYEMKMPVDGLQGFDYEVAIEVFQRLDIPVEIVFLPWKRALVETENGETLGILTCAHRPERESFILFSDPISSFTSGFYYRQGFDSAPIRDVDDITGRRVASVSGYESFKELQKLGANPTEVQTTTQAIKMLMTGRFDYFYAGKETTDFQIRQLGHTGSFHFVPVDKRPFHFCFSKAYPGGREIAEKFNRALSDVKTDGTYDAIHEKYR</sequence>